<evidence type="ECO:0000256" key="1">
    <source>
        <dbReference type="SAM" id="Phobius"/>
    </source>
</evidence>
<dbReference type="Proteomes" id="UP000184203">
    <property type="component" value="Unassembled WGS sequence"/>
</dbReference>
<name>E7QN61_HALPU</name>
<gene>
    <name evidence="3" type="ORF">SAMN05444342_2108</name>
    <name evidence="2" type="ORF">ZOD2009_01895</name>
</gene>
<dbReference type="AlphaFoldDB" id="E7QN61"/>
<dbReference type="EMBL" id="FRAN01000002">
    <property type="protein sequence ID" value="SHK68693.1"/>
    <property type="molecule type" value="Genomic_DNA"/>
</dbReference>
<evidence type="ECO:0000313" key="2">
    <source>
        <dbReference type="EMBL" id="EFW93856.1"/>
    </source>
</evidence>
<dbReference type="PATRIC" id="fig|797209.4.peg.368"/>
<dbReference type="InterPro" id="IPR057181">
    <property type="entry name" value="DUF7859"/>
</dbReference>
<dbReference type="STRING" id="797209.GCA_000376445_01835"/>
<dbReference type="RefSeq" id="WP_007976483.1">
    <property type="nucleotide sequence ID" value="NZ_AEMG01000002.1"/>
</dbReference>
<reference evidence="5" key="2">
    <citation type="submission" date="2016-11" db="EMBL/GenBank/DDBJ databases">
        <authorList>
            <person name="Varghese N."/>
            <person name="Submissions S."/>
        </authorList>
    </citation>
    <scope>NUCLEOTIDE SEQUENCE [LARGE SCALE GENOMIC DNA]</scope>
    <source>
        <strain evidence="5">DX253</strain>
    </source>
</reference>
<proteinExistence type="predicted"/>
<organism evidence="2 4">
    <name type="scientific">Haladaptatus paucihalophilus DX253</name>
    <dbReference type="NCBI Taxonomy" id="797209"/>
    <lineage>
        <taxon>Archaea</taxon>
        <taxon>Methanobacteriati</taxon>
        <taxon>Methanobacteriota</taxon>
        <taxon>Stenosarchaea group</taxon>
        <taxon>Halobacteria</taxon>
        <taxon>Halobacteriales</taxon>
        <taxon>Haladaptataceae</taxon>
        <taxon>Haladaptatus</taxon>
    </lineage>
</organism>
<dbReference type="Pfam" id="PF25258">
    <property type="entry name" value="DUF7859"/>
    <property type="match status" value="1"/>
</dbReference>
<sequence length="50" mass="5826">MEPLGIFENFLNDPLFVALLVIMLGFVFFVYLFIRRTLTGFQEGVQKGQR</sequence>
<keyword evidence="5" id="KW-1185">Reference proteome</keyword>
<reference evidence="2 4" key="1">
    <citation type="journal article" date="2014" name="ISME J.">
        <title>Trehalose/2-sulfotrehalose biosynthesis and glycine-betaine uptake are widely spread mechanisms for osmoadaptation in the Halobacteriales.</title>
        <authorList>
            <person name="Youssef N.H."/>
            <person name="Savage-Ashlock K.N."/>
            <person name="McCully A.L."/>
            <person name="Luedtke B."/>
            <person name="Shaw E.I."/>
            <person name="Hoff W.D."/>
            <person name="Elshahed M.S."/>
        </authorList>
    </citation>
    <scope>NUCLEOTIDE SEQUENCE [LARGE SCALE GENOMIC DNA]</scope>
    <source>
        <strain evidence="2 4">DX253</strain>
    </source>
</reference>
<dbReference type="OrthoDB" id="246670at2157"/>
<accession>E7QN61</accession>
<evidence type="ECO:0000313" key="3">
    <source>
        <dbReference type="EMBL" id="SHK68693.1"/>
    </source>
</evidence>
<protein>
    <submittedName>
        <fullName evidence="2">Uncharacterized protein</fullName>
    </submittedName>
</protein>
<dbReference type="EMBL" id="AEMG01000002">
    <property type="protein sequence ID" value="EFW93856.1"/>
    <property type="molecule type" value="Genomic_DNA"/>
</dbReference>
<evidence type="ECO:0000313" key="5">
    <source>
        <dbReference type="Proteomes" id="UP000184203"/>
    </source>
</evidence>
<evidence type="ECO:0000313" key="4">
    <source>
        <dbReference type="Proteomes" id="UP000003751"/>
    </source>
</evidence>
<keyword evidence="1" id="KW-0812">Transmembrane</keyword>
<dbReference type="Proteomes" id="UP000003751">
    <property type="component" value="Unassembled WGS sequence"/>
</dbReference>
<reference evidence="3" key="3">
    <citation type="submission" date="2016-11" db="EMBL/GenBank/DDBJ databases">
        <authorList>
            <person name="Jaros S."/>
            <person name="Januszkiewicz K."/>
            <person name="Wedrychowicz H."/>
        </authorList>
    </citation>
    <scope>NUCLEOTIDE SEQUENCE [LARGE SCALE GENOMIC DNA]</scope>
    <source>
        <strain evidence="3">DX253</strain>
    </source>
</reference>
<feature type="transmembrane region" description="Helical" evidence="1">
    <location>
        <begin position="15"/>
        <end position="34"/>
    </location>
</feature>
<keyword evidence="1" id="KW-1133">Transmembrane helix</keyword>
<keyword evidence="1" id="KW-0472">Membrane</keyword>